<evidence type="ECO:0000256" key="5">
    <source>
        <dbReference type="ARBA" id="ARBA00022777"/>
    </source>
</evidence>
<sequence>MSFFKKILKIGQENNKPKLYEHIKRGENPELQWEKISELGDGAFGIVYKARHRVDGRLAAAKIIECKTEEDLEDFAVEINILASCNHKNVVKLLDAFFFEINLWVLIEFCDGGALDSIMIELERGLEEPQIQVVCRETCIALQYLHQNKIIHRDLKAGNILLTMQGEVKLADFGVSALNTRTMQKRDTFIGTPYWMAPEVIMCETFKDTPYNYSADIWSLGVTLIELAQTEPPNHDLNPVRVLLRIAKTDPPTLDIPSKWSKNFSNFIARCLVKDPSKRAKPEELLQHPFLSSTTSPLPLVKLIAESTADVTEELEDSDEGSSTPEVNRHSLAASEGSLQRHNSDASALSAQHDTDSIVASVKSVDSKDLKVGTASSPILTKVSVEKVAAKTNGDLSSDIHGSNLSHKSEPNDKLDNNTTVAAKTAEPDNNKPCVQSVEKLSVDRTSERSSVGDNVSEEGDRLSDLPRSTTPHVSLSNHPSVFSVTNPTHPDQSVPILITTESSENTDTEVSCPPPSTETKVVTGTSFHSVNKVPPELAAFNKAEADSKNKVDEALALDMLDEVLSSPLAEEEAKGALPDTESPDSVFNDAVDASVPSEPSEPCESKATDEAGKQVEPSIPIAQDEPSEPLVQDEPSEPVGADVQEVPFEPKRSISSEDTSTKGSTSSDKATNGIVLRKRQNGEAVSHLYLPQAYLYTYTSRIIASMTLFDPLENAFFISTGNVLNVSTGTLNLLLASFLSIILNTRNIYTLNQTTRYHKTMKKTRRYIIDGVEVTSTTTKIIDDLDVDNQKEKRVLRRQELQELRKLQRDEQRQLAALSAKLMSQMEQMTVKFEQEMSRDRKYVVETDQMERAQKSQIEKLEQNQEHSRKDLITSLKKEQDKERKVFFESLKMKQKELKAELDRMPKQQRKEMTRRRKEELELHQRNQEKAFFERQSEKLRMNVREMTDNHKRDIAATEKHCLLQKQDLLRSRECDIWKIEEGHLHERYQTTKQQIKDQFHLQRHQLVLRHDKEQEQMHRHNKRMKEELLSRQQQERVRLPKIQRTEGKARMSMFKRSIRIQSTYEGRTQQSEKDKIKQFTVAETKRQKSERIKLQIKHEAQIKEMDARIEANLRELTQLQNEKRRIVVEHEDLKIKDLDESFQEEVRMWKEQLKPRKKRLEDTFVEQLEEQKKFF</sequence>
<name>H2Y584_CIOSA</name>
<keyword evidence="6 7" id="KW-0067">ATP-binding</keyword>
<dbReference type="Ensembl" id="ENSCSAVT00000000487.1">
    <property type="protein sequence ID" value="ENSCSAVP00000000482.1"/>
    <property type="gene ID" value="ENSCSAVG00000000278.1"/>
</dbReference>
<feature type="binding site" evidence="7">
    <location>
        <position position="62"/>
    </location>
    <ligand>
        <name>ATP</name>
        <dbReference type="ChEBI" id="CHEBI:30616"/>
    </ligand>
</feature>
<evidence type="ECO:0000256" key="8">
    <source>
        <dbReference type="SAM" id="Coils"/>
    </source>
</evidence>
<dbReference type="FunFam" id="1.10.510.10:FF:001298">
    <property type="entry name" value="STE20-like kinase"/>
    <property type="match status" value="1"/>
</dbReference>
<feature type="region of interest" description="Disordered" evidence="9">
    <location>
        <begin position="394"/>
        <end position="492"/>
    </location>
</feature>
<dbReference type="Gene3D" id="1.10.510.10">
    <property type="entry name" value="Transferase(Phosphotransferase) domain 1"/>
    <property type="match status" value="1"/>
</dbReference>
<evidence type="ECO:0000313" key="12">
    <source>
        <dbReference type="Proteomes" id="UP000007875"/>
    </source>
</evidence>
<dbReference type="Pfam" id="PF00069">
    <property type="entry name" value="Pkinase"/>
    <property type="match status" value="1"/>
</dbReference>
<keyword evidence="4 7" id="KW-0547">Nucleotide-binding</keyword>
<evidence type="ECO:0000256" key="4">
    <source>
        <dbReference type="ARBA" id="ARBA00022741"/>
    </source>
</evidence>
<reference evidence="11" key="3">
    <citation type="submission" date="2025-09" db="UniProtKB">
        <authorList>
            <consortium name="Ensembl"/>
        </authorList>
    </citation>
    <scope>IDENTIFICATION</scope>
</reference>
<feature type="region of interest" description="Disordered" evidence="9">
    <location>
        <begin position="571"/>
        <end position="674"/>
    </location>
</feature>
<keyword evidence="5" id="KW-0418">Kinase</keyword>
<keyword evidence="12" id="KW-1185">Reference proteome</keyword>
<dbReference type="Proteomes" id="UP000007875">
    <property type="component" value="Unassembled WGS sequence"/>
</dbReference>
<accession>H2Y584</accession>
<feature type="coiled-coil region" evidence="8">
    <location>
        <begin position="1104"/>
        <end position="1138"/>
    </location>
</feature>
<keyword evidence="2" id="KW-0597">Phosphoprotein</keyword>
<dbReference type="AlphaFoldDB" id="H2Y584"/>
<reference evidence="11" key="2">
    <citation type="submission" date="2025-08" db="UniProtKB">
        <authorList>
            <consortium name="Ensembl"/>
        </authorList>
    </citation>
    <scope>IDENTIFICATION</scope>
</reference>
<evidence type="ECO:0000259" key="10">
    <source>
        <dbReference type="PROSITE" id="PS50011"/>
    </source>
</evidence>
<feature type="compositionally biased region" description="Basic and acidic residues" evidence="9">
    <location>
        <begin position="407"/>
        <end position="416"/>
    </location>
</feature>
<evidence type="ECO:0000256" key="1">
    <source>
        <dbReference type="ARBA" id="ARBA00022527"/>
    </source>
</evidence>
<dbReference type="InterPro" id="IPR008271">
    <property type="entry name" value="Ser/Thr_kinase_AS"/>
</dbReference>
<dbReference type="InterPro" id="IPR011009">
    <property type="entry name" value="Kinase-like_dom_sf"/>
</dbReference>
<dbReference type="SUPFAM" id="SSF56112">
    <property type="entry name" value="Protein kinase-like (PK-like)"/>
    <property type="match status" value="1"/>
</dbReference>
<evidence type="ECO:0000256" key="3">
    <source>
        <dbReference type="ARBA" id="ARBA00022679"/>
    </source>
</evidence>
<dbReference type="Gene3D" id="3.30.200.20">
    <property type="entry name" value="Phosphorylase Kinase, domain 1"/>
    <property type="match status" value="1"/>
</dbReference>
<evidence type="ECO:0000256" key="6">
    <source>
        <dbReference type="ARBA" id="ARBA00022840"/>
    </source>
</evidence>
<dbReference type="GO" id="GO:0004674">
    <property type="term" value="F:protein serine/threonine kinase activity"/>
    <property type="evidence" value="ECO:0007669"/>
    <property type="project" value="UniProtKB-KW"/>
</dbReference>
<evidence type="ECO:0000313" key="11">
    <source>
        <dbReference type="Ensembl" id="ENSCSAVP00000000482.1"/>
    </source>
</evidence>
<feature type="compositionally biased region" description="Low complexity" evidence="9">
    <location>
        <begin position="657"/>
        <end position="672"/>
    </location>
</feature>
<keyword evidence="8" id="KW-0175">Coiled coil</keyword>
<feature type="compositionally biased region" description="Polar residues" evidence="9">
    <location>
        <begin position="394"/>
        <end position="406"/>
    </location>
</feature>
<dbReference type="Pfam" id="PF12474">
    <property type="entry name" value="PKK"/>
    <property type="match status" value="2"/>
</dbReference>
<dbReference type="InterPro" id="IPR017441">
    <property type="entry name" value="Protein_kinase_ATP_BS"/>
</dbReference>
<protein>
    <recommendedName>
        <fullName evidence="10">Protein kinase domain-containing protein</fullName>
    </recommendedName>
</protein>
<dbReference type="GO" id="GO:0005524">
    <property type="term" value="F:ATP binding"/>
    <property type="evidence" value="ECO:0007669"/>
    <property type="project" value="UniProtKB-UniRule"/>
</dbReference>
<reference evidence="12" key="1">
    <citation type="submission" date="2003-08" db="EMBL/GenBank/DDBJ databases">
        <authorList>
            <person name="Birren B."/>
            <person name="Nusbaum C."/>
            <person name="Abebe A."/>
            <person name="Abouelleil A."/>
            <person name="Adekoya E."/>
            <person name="Ait-zahra M."/>
            <person name="Allen N."/>
            <person name="Allen T."/>
            <person name="An P."/>
            <person name="Anderson M."/>
            <person name="Anderson S."/>
            <person name="Arachchi H."/>
            <person name="Armbruster J."/>
            <person name="Bachantsang P."/>
            <person name="Baldwin J."/>
            <person name="Barry A."/>
            <person name="Bayul T."/>
            <person name="Blitshsteyn B."/>
            <person name="Bloom T."/>
            <person name="Blye J."/>
            <person name="Boguslavskiy L."/>
            <person name="Borowsky M."/>
            <person name="Boukhgalter B."/>
            <person name="Brunache A."/>
            <person name="Butler J."/>
            <person name="Calixte N."/>
            <person name="Calvo S."/>
            <person name="Camarata J."/>
            <person name="Campo K."/>
            <person name="Chang J."/>
            <person name="Cheshatsang Y."/>
            <person name="Citroen M."/>
            <person name="Collymore A."/>
            <person name="Considine T."/>
            <person name="Cook A."/>
            <person name="Cooke P."/>
            <person name="Corum B."/>
            <person name="Cuomo C."/>
            <person name="David R."/>
            <person name="Dawoe T."/>
            <person name="Degray S."/>
            <person name="Dodge S."/>
            <person name="Dooley K."/>
            <person name="Dorje P."/>
            <person name="Dorjee K."/>
            <person name="Dorris L."/>
            <person name="Duffey N."/>
            <person name="Dupes A."/>
            <person name="Elkins T."/>
            <person name="Engels R."/>
            <person name="Erickson J."/>
            <person name="Farina A."/>
            <person name="Faro S."/>
            <person name="Ferreira P."/>
            <person name="Fischer H."/>
            <person name="Fitzgerald M."/>
            <person name="Foley K."/>
            <person name="Gage D."/>
            <person name="Galagan J."/>
            <person name="Gearin G."/>
            <person name="Gnerre S."/>
            <person name="Gnirke A."/>
            <person name="Goyette A."/>
            <person name="Graham J."/>
            <person name="Grandbois E."/>
            <person name="Gyaltsen K."/>
            <person name="Hafez N."/>
            <person name="Hagopian D."/>
            <person name="Hagos B."/>
            <person name="Hall J."/>
            <person name="Hatcher B."/>
            <person name="Heller A."/>
            <person name="Higgins H."/>
            <person name="Honan T."/>
            <person name="Horn A."/>
            <person name="Houde N."/>
            <person name="Hughes L."/>
            <person name="Hulme W."/>
            <person name="Husby E."/>
            <person name="Iliev I."/>
            <person name="Jaffe D."/>
            <person name="Jones C."/>
            <person name="Kamal M."/>
            <person name="Kamat A."/>
            <person name="Kamvysselis M."/>
            <person name="Karlsson E."/>
            <person name="Kells C."/>
            <person name="Kieu A."/>
            <person name="Kisner P."/>
            <person name="Kodira C."/>
            <person name="Kulbokas E."/>
            <person name="Labutti K."/>
            <person name="Lama D."/>
            <person name="Landers T."/>
            <person name="Leger J."/>
            <person name="Levine S."/>
            <person name="Lewis D."/>
            <person name="Lewis T."/>
            <person name="Lindblad-toh K."/>
            <person name="Liu X."/>
            <person name="Lokyitsang T."/>
            <person name="Lokyitsang Y."/>
            <person name="Lucien O."/>
            <person name="Lui A."/>
            <person name="Ma L.J."/>
            <person name="Mabbitt R."/>
            <person name="Macdonald J."/>
            <person name="Maclean C."/>
            <person name="Major J."/>
            <person name="Manning J."/>
            <person name="Marabella R."/>
            <person name="Maru K."/>
            <person name="Matthews C."/>
            <person name="Mauceli E."/>
            <person name="Mccarthy M."/>
            <person name="Mcdonough S."/>
            <person name="Mcghee T."/>
            <person name="Meldrim J."/>
            <person name="Meneus L."/>
            <person name="Mesirov J."/>
            <person name="Mihalev A."/>
            <person name="Mihova T."/>
            <person name="Mikkelsen T."/>
            <person name="Mlenga V."/>
            <person name="Moru K."/>
            <person name="Mozes J."/>
            <person name="Mulrain L."/>
            <person name="Munson G."/>
            <person name="Naylor J."/>
            <person name="Newes C."/>
            <person name="Nguyen C."/>
            <person name="Nguyen N."/>
            <person name="Nguyen T."/>
            <person name="Nicol R."/>
            <person name="Nielsen C."/>
            <person name="Nizzari M."/>
            <person name="Norbu C."/>
            <person name="Norbu N."/>
            <person name="O'donnell P."/>
            <person name="Okoawo O."/>
            <person name="O'leary S."/>
            <person name="Omotosho B."/>
            <person name="O'neill K."/>
            <person name="Osman S."/>
            <person name="Parker S."/>
            <person name="Perrin D."/>
            <person name="Phunkhang P."/>
            <person name="Piqani B."/>
            <person name="Purcell S."/>
            <person name="Rachupka T."/>
            <person name="Ramasamy U."/>
            <person name="Rameau R."/>
            <person name="Ray V."/>
            <person name="Raymond C."/>
            <person name="Retta R."/>
            <person name="Richardson S."/>
            <person name="Rise C."/>
            <person name="Rodriguez J."/>
            <person name="Rogers J."/>
            <person name="Rogov P."/>
            <person name="Rutman M."/>
            <person name="Schupbach R."/>
            <person name="Seaman C."/>
            <person name="Settipalli S."/>
            <person name="Sharpe T."/>
            <person name="Sheridan J."/>
            <person name="Sherpa N."/>
            <person name="Shi J."/>
            <person name="Smirnov S."/>
            <person name="Smith C."/>
            <person name="Sougnez C."/>
            <person name="Spencer B."/>
            <person name="Stalker J."/>
            <person name="Stange-thomann N."/>
            <person name="Stavropoulos S."/>
            <person name="Stetson K."/>
            <person name="Stone C."/>
            <person name="Stone S."/>
            <person name="Stubbs M."/>
            <person name="Talamas J."/>
            <person name="Tchuinga P."/>
            <person name="Tenzing P."/>
            <person name="Tesfaye S."/>
            <person name="Theodore J."/>
            <person name="Thoulutsang Y."/>
            <person name="Topham K."/>
            <person name="Towey S."/>
            <person name="Tsamla T."/>
            <person name="Tsomo N."/>
            <person name="Vallee D."/>
            <person name="Vassiliev H."/>
            <person name="Venkataraman V."/>
            <person name="Vinson J."/>
            <person name="Vo A."/>
            <person name="Wade C."/>
            <person name="Wang S."/>
            <person name="Wangchuk T."/>
            <person name="Wangdi T."/>
            <person name="Whittaker C."/>
            <person name="Wilkinson J."/>
            <person name="Wu Y."/>
            <person name="Wyman D."/>
            <person name="Yadav S."/>
            <person name="Yang S."/>
            <person name="Yang X."/>
            <person name="Yeager S."/>
            <person name="Yee E."/>
            <person name="Young G."/>
            <person name="Zainoun J."/>
            <person name="Zembeck L."/>
            <person name="Zimmer A."/>
            <person name="Zody M."/>
            <person name="Lander E."/>
        </authorList>
    </citation>
    <scope>NUCLEOTIDE SEQUENCE [LARGE SCALE GENOMIC DNA]</scope>
</reference>
<dbReference type="PROSITE" id="PS00108">
    <property type="entry name" value="PROTEIN_KINASE_ST"/>
    <property type="match status" value="1"/>
</dbReference>
<dbReference type="PROSITE" id="PS50011">
    <property type="entry name" value="PROTEIN_KINASE_DOM"/>
    <property type="match status" value="1"/>
</dbReference>
<organism evidence="11 12">
    <name type="scientific">Ciona savignyi</name>
    <name type="common">Pacific transparent sea squirt</name>
    <dbReference type="NCBI Taxonomy" id="51511"/>
    <lineage>
        <taxon>Eukaryota</taxon>
        <taxon>Metazoa</taxon>
        <taxon>Chordata</taxon>
        <taxon>Tunicata</taxon>
        <taxon>Ascidiacea</taxon>
        <taxon>Phlebobranchia</taxon>
        <taxon>Cionidae</taxon>
        <taxon>Ciona</taxon>
    </lineage>
</organism>
<dbReference type="PANTHER" id="PTHR46538">
    <property type="entry name" value="PROTEIN KINASE DOMAIN-CONTAINING PROTEIN"/>
    <property type="match status" value="1"/>
</dbReference>
<dbReference type="InterPro" id="IPR051585">
    <property type="entry name" value="STE20_Ser/Thr_Kinases"/>
</dbReference>
<dbReference type="GeneTree" id="ENSGT00940000168878"/>
<feature type="compositionally biased region" description="Basic and acidic residues" evidence="9">
    <location>
        <begin position="604"/>
        <end position="614"/>
    </location>
</feature>
<dbReference type="SMART" id="SM00220">
    <property type="entry name" value="S_TKc"/>
    <property type="match status" value="1"/>
</dbReference>
<keyword evidence="3" id="KW-0808">Transferase</keyword>
<dbReference type="InterPro" id="IPR000719">
    <property type="entry name" value="Prot_kinase_dom"/>
</dbReference>
<proteinExistence type="predicted"/>
<feature type="domain" description="Protein kinase" evidence="10">
    <location>
        <begin position="33"/>
        <end position="291"/>
    </location>
</feature>
<keyword evidence="1" id="KW-0723">Serine/threonine-protein kinase</keyword>
<evidence type="ECO:0000256" key="2">
    <source>
        <dbReference type="ARBA" id="ARBA00022553"/>
    </source>
</evidence>
<evidence type="ECO:0000256" key="9">
    <source>
        <dbReference type="SAM" id="MobiDB-lite"/>
    </source>
</evidence>
<evidence type="ECO:0000256" key="7">
    <source>
        <dbReference type="PROSITE-ProRule" id="PRU10141"/>
    </source>
</evidence>
<feature type="compositionally biased region" description="Polar residues" evidence="9">
    <location>
        <begin position="467"/>
        <end position="492"/>
    </location>
</feature>
<dbReference type="PROSITE" id="PS00107">
    <property type="entry name" value="PROTEIN_KINASE_ATP"/>
    <property type="match status" value="1"/>
</dbReference>
<dbReference type="InterPro" id="IPR022165">
    <property type="entry name" value="PKK"/>
</dbReference>
<dbReference type="PANTHER" id="PTHR46538:SF3">
    <property type="entry name" value="PROTEIN KINASE DOMAIN-CONTAINING PROTEIN"/>
    <property type="match status" value="1"/>
</dbReference>